<keyword evidence="4" id="KW-1185">Reference proteome</keyword>
<accession>A0ABR3F1V0</accession>
<reference evidence="3 4" key="1">
    <citation type="submission" date="2024-02" db="EMBL/GenBank/DDBJ databases">
        <title>A draft genome for the cacao thread blight pathogen Marasmius crinis-equi.</title>
        <authorList>
            <person name="Cohen S.P."/>
            <person name="Baruah I.K."/>
            <person name="Amoako-Attah I."/>
            <person name="Bukari Y."/>
            <person name="Meinhardt L.W."/>
            <person name="Bailey B.A."/>
        </authorList>
    </citation>
    <scope>NUCLEOTIDE SEQUENCE [LARGE SCALE GENOMIC DNA]</scope>
    <source>
        <strain evidence="3 4">GH-76</strain>
    </source>
</reference>
<dbReference type="EMBL" id="JBAHYK010001192">
    <property type="protein sequence ID" value="KAL0569109.1"/>
    <property type="molecule type" value="Genomic_DNA"/>
</dbReference>
<feature type="region of interest" description="Disordered" evidence="1">
    <location>
        <begin position="172"/>
        <end position="197"/>
    </location>
</feature>
<name>A0ABR3F1V0_9AGAR</name>
<dbReference type="Proteomes" id="UP001465976">
    <property type="component" value="Unassembled WGS sequence"/>
</dbReference>
<keyword evidence="2" id="KW-0812">Transmembrane</keyword>
<evidence type="ECO:0000313" key="3">
    <source>
        <dbReference type="EMBL" id="KAL0569109.1"/>
    </source>
</evidence>
<feature type="transmembrane region" description="Helical" evidence="2">
    <location>
        <begin position="108"/>
        <end position="130"/>
    </location>
</feature>
<keyword evidence="2" id="KW-0472">Membrane</keyword>
<sequence length="236" mass="25907">MDPVLKYEDPTLLYGQLSHPTEVAKTGLVMASLVLGDSMLIYRLWVALLDGHDIFVSEAGRWITTDTVLTLCTNLYCSSLIALRIWNQSRETSPFLVNGGASNLLTKSFIVFVESAALYTIWTIISLATYESKSPVQFFMINCYAAIAGIAFMSINARMFLSSETIGSQKAFSSTSSSNSHRGDPGPGHTESTDTQDSYQLHAIPPVAVKINHIVEQRADPGSSGKEELYPSEFKH</sequence>
<proteinExistence type="predicted"/>
<protein>
    <submittedName>
        <fullName evidence="3">Uncharacterized protein</fullName>
    </submittedName>
</protein>
<evidence type="ECO:0000313" key="4">
    <source>
        <dbReference type="Proteomes" id="UP001465976"/>
    </source>
</evidence>
<evidence type="ECO:0000256" key="2">
    <source>
        <dbReference type="SAM" id="Phobius"/>
    </source>
</evidence>
<evidence type="ECO:0000256" key="1">
    <source>
        <dbReference type="SAM" id="MobiDB-lite"/>
    </source>
</evidence>
<gene>
    <name evidence="3" type="ORF">V5O48_012862</name>
</gene>
<feature type="transmembrane region" description="Helical" evidence="2">
    <location>
        <begin position="136"/>
        <end position="155"/>
    </location>
</feature>
<comment type="caution">
    <text evidence="3">The sequence shown here is derived from an EMBL/GenBank/DDBJ whole genome shotgun (WGS) entry which is preliminary data.</text>
</comment>
<organism evidence="3 4">
    <name type="scientific">Marasmius crinis-equi</name>
    <dbReference type="NCBI Taxonomy" id="585013"/>
    <lineage>
        <taxon>Eukaryota</taxon>
        <taxon>Fungi</taxon>
        <taxon>Dikarya</taxon>
        <taxon>Basidiomycota</taxon>
        <taxon>Agaricomycotina</taxon>
        <taxon>Agaricomycetes</taxon>
        <taxon>Agaricomycetidae</taxon>
        <taxon>Agaricales</taxon>
        <taxon>Marasmiineae</taxon>
        <taxon>Marasmiaceae</taxon>
        <taxon>Marasmius</taxon>
    </lineage>
</organism>
<keyword evidence="2" id="KW-1133">Transmembrane helix</keyword>
<feature type="region of interest" description="Disordered" evidence="1">
    <location>
        <begin position="216"/>
        <end position="236"/>
    </location>
</feature>